<feature type="region of interest" description="Disordered" evidence="1">
    <location>
        <begin position="288"/>
        <end position="315"/>
    </location>
</feature>
<protein>
    <submittedName>
        <fullName evidence="3">Peptide transporter PTR2</fullName>
    </submittedName>
</protein>
<dbReference type="InterPro" id="IPR012337">
    <property type="entry name" value="RNaseH-like_sf"/>
</dbReference>
<feature type="compositionally biased region" description="Low complexity" evidence="1">
    <location>
        <begin position="343"/>
        <end position="357"/>
    </location>
</feature>
<dbReference type="InterPro" id="IPR054722">
    <property type="entry name" value="PolX-like_BBD"/>
</dbReference>
<dbReference type="GO" id="GO:0015074">
    <property type="term" value="P:DNA integration"/>
    <property type="evidence" value="ECO:0007669"/>
    <property type="project" value="InterPro"/>
</dbReference>
<dbReference type="InterPro" id="IPR029472">
    <property type="entry name" value="Copia-like_N"/>
</dbReference>
<proteinExistence type="predicted"/>
<dbReference type="PROSITE" id="PS50994">
    <property type="entry name" value="INTEGRASE"/>
    <property type="match status" value="1"/>
</dbReference>
<evidence type="ECO:0000313" key="3">
    <source>
        <dbReference type="EMBL" id="PNX76092.1"/>
    </source>
</evidence>
<dbReference type="InterPro" id="IPR005162">
    <property type="entry name" value="Retrotrans_gag_dom"/>
</dbReference>
<feature type="domain" description="Integrase catalytic" evidence="2">
    <location>
        <begin position="569"/>
        <end position="697"/>
    </location>
</feature>
<dbReference type="SUPFAM" id="SSF53098">
    <property type="entry name" value="Ribonuclease H-like"/>
    <property type="match status" value="1"/>
</dbReference>
<dbReference type="Pfam" id="PF22936">
    <property type="entry name" value="Pol_BBD"/>
    <property type="match status" value="1"/>
</dbReference>
<organism evidence="3 4">
    <name type="scientific">Trifolium pratense</name>
    <name type="common">Red clover</name>
    <dbReference type="NCBI Taxonomy" id="57577"/>
    <lineage>
        <taxon>Eukaryota</taxon>
        <taxon>Viridiplantae</taxon>
        <taxon>Streptophyta</taxon>
        <taxon>Embryophyta</taxon>
        <taxon>Tracheophyta</taxon>
        <taxon>Spermatophyta</taxon>
        <taxon>Magnoliopsida</taxon>
        <taxon>eudicotyledons</taxon>
        <taxon>Gunneridae</taxon>
        <taxon>Pentapetalae</taxon>
        <taxon>rosids</taxon>
        <taxon>fabids</taxon>
        <taxon>Fabales</taxon>
        <taxon>Fabaceae</taxon>
        <taxon>Papilionoideae</taxon>
        <taxon>50 kb inversion clade</taxon>
        <taxon>NPAAA clade</taxon>
        <taxon>Hologalegina</taxon>
        <taxon>IRL clade</taxon>
        <taxon>Trifolieae</taxon>
        <taxon>Trifolium</taxon>
    </lineage>
</organism>
<dbReference type="ExpressionAtlas" id="A0A2K3LC35">
    <property type="expression patterns" value="baseline"/>
</dbReference>
<dbReference type="AlphaFoldDB" id="A0A2K3LC35"/>
<dbReference type="Pfam" id="PF03732">
    <property type="entry name" value="Retrotrans_gag"/>
    <property type="match status" value="1"/>
</dbReference>
<feature type="compositionally biased region" description="Polar residues" evidence="1">
    <location>
        <begin position="288"/>
        <end position="301"/>
    </location>
</feature>
<evidence type="ECO:0000256" key="1">
    <source>
        <dbReference type="SAM" id="MobiDB-lite"/>
    </source>
</evidence>
<dbReference type="EMBL" id="ASHM01030099">
    <property type="protein sequence ID" value="PNX76092.1"/>
    <property type="molecule type" value="Genomic_DNA"/>
</dbReference>
<dbReference type="PANTHER" id="PTHR37610">
    <property type="entry name" value="CCHC-TYPE DOMAIN-CONTAINING PROTEIN"/>
    <property type="match status" value="1"/>
</dbReference>
<dbReference type="Pfam" id="PF13976">
    <property type="entry name" value="gag_pre-integrs"/>
    <property type="match status" value="1"/>
</dbReference>
<reference evidence="3 4" key="2">
    <citation type="journal article" date="2017" name="Front. Plant Sci.">
        <title>Gene Classification and Mining of Molecular Markers Useful in Red Clover (Trifolium pratense) Breeding.</title>
        <authorList>
            <person name="Istvanek J."/>
            <person name="Dluhosova J."/>
            <person name="Dluhos P."/>
            <person name="Patkova L."/>
            <person name="Nedelnik J."/>
            <person name="Repkova J."/>
        </authorList>
    </citation>
    <scope>NUCLEOTIDE SEQUENCE [LARGE SCALE GENOMIC DNA]</scope>
    <source>
        <strain evidence="4">cv. Tatra</strain>
        <tissue evidence="3">Young leaves</tissue>
    </source>
</reference>
<name>A0A2K3LC35_TRIPR</name>
<dbReference type="PANTHER" id="PTHR37610:SF55">
    <property type="entry name" value="RETROTRANSPOSON COPIA-LIKE N-TERMINAL DOMAIN-CONTAINING PROTEIN"/>
    <property type="match status" value="1"/>
</dbReference>
<dbReference type="Pfam" id="PF00665">
    <property type="entry name" value="rve"/>
    <property type="match status" value="1"/>
</dbReference>
<gene>
    <name evidence="3" type="ORF">L195_g032037</name>
</gene>
<dbReference type="GO" id="GO:0003676">
    <property type="term" value="F:nucleic acid binding"/>
    <property type="evidence" value="ECO:0007669"/>
    <property type="project" value="InterPro"/>
</dbReference>
<dbReference type="Pfam" id="PF14244">
    <property type="entry name" value="Retrotran_gag_3"/>
    <property type="match status" value="1"/>
</dbReference>
<dbReference type="InterPro" id="IPR001584">
    <property type="entry name" value="Integrase_cat-core"/>
</dbReference>
<dbReference type="Gene3D" id="3.30.420.10">
    <property type="entry name" value="Ribonuclease H-like superfamily/Ribonuclease H"/>
    <property type="match status" value="1"/>
</dbReference>
<dbReference type="STRING" id="57577.A0A2K3LC35"/>
<evidence type="ECO:0000259" key="2">
    <source>
        <dbReference type="PROSITE" id="PS50994"/>
    </source>
</evidence>
<reference evidence="3 4" key="1">
    <citation type="journal article" date="2014" name="Am. J. Bot.">
        <title>Genome assembly and annotation for red clover (Trifolium pratense; Fabaceae).</title>
        <authorList>
            <person name="Istvanek J."/>
            <person name="Jaros M."/>
            <person name="Krenek A."/>
            <person name="Repkova J."/>
        </authorList>
    </citation>
    <scope>NUCLEOTIDE SEQUENCE [LARGE SCALE GENOMIC DNA]</scope>
    <source>
        <strain evidence="4">cv. Tatra</strain>
        <tissue evidence="3">Young leaves</tissue>
    </source>
</reference>
<evidence type="ECO:0000313" key="4">
    <source>
        <dbReference type="Proteomes" id="UP000236291"/>
    </source>
</evidence>
<accession>A0A2K3LC35</accession>
<sequence length="697" mass="77390">MPPRLAPVNPSSDTDSVLHIHPSEGPNSINVIPKLTGPNYLAWSRSMKHALGAKNKLSFIDGTMEIPDMHDLNRNQWEHCNYLVCSWLLNSVSDPIASTIAFHDTAIEVWLDLQERFSKADRIRIATLRNSINNLKQGTKTILDYFTEMKSLWEELNSHRPIPNCTCMHQCRCPALQLVRNYRLEVQVIQFLTGLGDQFSVVKTQLLLMDPLPSLNKVYSLAIQEEQSLSSTIVNDESSSLINAAYKPQFRDKGPSASSSKPNSKYCTFCHRNNHVVEFCYAKHGHPNQNRNGASVNASNTEEGEASNGNTEGGVSATVNNSISQEQFHQLVVLLQQVNLPPSASTSNPSSSVNQLSMAHGPSPNEPSSGIVSSLICSLNITSTFWLLDSVASEHICSSLQWFNSFYKIKPMHIKLPNGSSVIVQHAGNVTLSPTLSLTHVLYSPVFNLNLISVSKLCQSLDCLILFNGDNCALQDVKSKKMIGLGEHVDGLYKLPVNASFLASQASLNFSSAFINNVVDKHQTIPMSAIWHFRLGHVSNARLSNMIQMYPSITVDTQAVCDVCHFAKQRKLPFSLSNAIANSAFELLHCDIWGPLAIPSVHGHKFFLTIVDDYSRFVWILLVKSKAEVAIKLQNFIVMIENQFHTTPKTIRSDNGSEFMLTQFYSSKGIIHQDHADIKQDELVKTNTSISSSLQVT</sequence>
<dbReference type="Proteomes" id="UP000236291">
    <property type="component" value="Unassembled WGS sequence"/>
</dbReference>
<feature type="region of interest" description="Disordered" evidence="1">
    <location>
        <begin position="343"/>
        <end position="365"/>
    </location>
</feature>
<dbReference type="InterPro" id="IPR036397">
    <property type="entry name" value="RNaseH_sf"/>
</dbReference>
<dbReference type="InterPro" id="IPR025724">
    <property type="entry name" value="GAG-pre-integrase_dom"/>
</dbReference>
<comment type="caution">
    <text evidence="3">The sequence shown here is derived from an EMBL/GenBank/DDBJ whole genome shotgun (WGS) entry which is preliminary data.</text>
</comment>